<organism evidence="6 7">
    <name type="scientific">Dyadobacter psychrotolerans</name>
    <dbReference type="NCBI Taxonomy" id="2541721"/>
    <lineage>
        <taxon>Bacteria</taxon>
        <taxon>Pseudomonadati</taxon>
        <taxon>Bacteroidota</taxon>
        <taxon>Cytophagia</taxon>
        <taxon>Cytophagales</taxon>
        <taxon>Spirosomataceae</taxon>
        <taxon>Dyadobacter</taxon>
    </lineage>
</organism>
<dbReference type="CDD" id="cd00038">
    <property type="entry name" value="CAP_ED"/>
    <property type="match status" value="1"/>
</dbReference>
<dbReference type="Gene3D" id="1.10.287.130">
    <property type="match status" value="1"/>
</dbReference>
<reference evidence="6 7" key="1">
    <citation type="submission" date="2019-03" db="EMBL/GenBank/DDBJ databases">
        <title>Dyadobacter AR-3-6 sp. nov., isolated from arctic soil.</title>
        <authorList>
            <person name="Chaudhary D.K."/>
        </authorList>
    </citation>
    <scope>NUCLEOTIDE SEQUENCE [LARGE SCALE GENOMIC DNA]</scope>
    <source>
        <strain evidence="6 7">AR-3-6</strain>
    </source>
</reference>
<dbReference type="CDD" id="cd00082">
    <property type="entry name" value="HisKA"/>
    <property type="match status" value="1"/>
</dbReference>
<dbReference type="InterPro" id="IPR004358">
    <property type="entry name" value="Sig_transdc_His_kin-like_C"/>
</dbReference>
<dbReference type="SMART" id="SM00100">
    <property type="entry name" value="cNMP"/>
    <property type="match status" value="1"/>
</dbReference>
<keyword evidence="3" id="KW-0597">Phosphoprotein</keyword>
<dbReference type="Gene3D" id="3.30.565.10">
    <property type="entry name" value="Histidine kinase-like ATPase, C-terminal domain"/>
    <property type="match status" value="1"/>
</dbReference>
<evidence type="ECO:0000313" key="7">
    <source>
        <dbReference type="Proteomes" id="UP000294850"/>
    </source>
</evidence>
<dbReference type="PROSITE" id="PS50109">
    <property type="entry name" value="HIS_KIN"/>
    <property type="match status" value="1"/>
</dbReference>
<evidence type="ECO:0000256" key="2">
    <source>
        <dbReference type="ARBA" id="ARBA00012438"/>
    </source>
</evidence>
<dbReference type="InterPro" id="IPR003661">
    <property type="entry name" value="HisK_dim/P_dom"/>
</dbReference>
<dbReference type="SUPFAM" id="SSF55874">
    <property type="entry name" value="ATPase domain of HSP90 chaperone/DNA topoisomerase II/histidine kinase"/>
    <property type="match status" value="1"/>
</dbReference>
<dbReference type="RefSeq" id="WP_131958632.1">
    <property type="nucleotide sequence ID" value="NZ_SMFL01000004.1"/>
</dbReference>
<dbReference type="SMART" id="SM00387">
    <property type="entry name" value="HATPase_c"/>
    <property type="match status" value="1"/>
</dbReference>
<dbReference type="InterPro" id="IPR000595">
    <property type="entry name" value="cNMP-bd_dom"/>
</dbReference>
<proteinExistence type="predicted"/>
<dbReference type="InterPro" id="IPR005467">
    <property type="entry name" value="His_kinase_dom"/>
</dbReference>
<evidence type="ECO:0000256" key="3">
    <source>
        <dbReference type="ARBA" id="ARBA00022553"/>
    </source>
</evidence>
<dbReference type="InterPro" id="IPR018490">
    <property type="entry name" value="cNMP-bd_dom_sf"/>
</dbReference>
<dbReference type="Proteomes" id="UP000294850">
    <property type="component" value="Unassembled WGS sequence"/>
</dbReference>
<dbReference type="OrthoDB" id="9806995at2"/>
<dbReference type="AlphaFoldDB" id="A0A4R5DMJ4"/>
<gene>
    <name evidence="6" type="ORF">E0F88_12715</name>
</gene>
<comment type="caution">
    <text evidence="6">The sequence shown here is derived from an EMBL/GenBank/DDBJ whole genome shotgun (WGS) entry which is preliminary data.</text>
</comment>
<comment type="catalytic activity">
    <reaction evidence="1">
        <text>ATP + protein L-histidine = ADP + protein N-phospho-L-histidine.</text>
        <dbReference type="EC" id="2.7.13.3"/>
    </reaction>
</comment>
<name>A0A4R5DMJ4_9BACT</name>
<dbReference type="PRINTS" id="PR00344">
    <property type="entry name" value="BCTRLSENSOR"/>
</dbReference>
<feature type="domain" description="Cyclic nucleotide-binding" evidence="4">
    <location>
        <begin position="14"/>
        <end position="116"/>
    </location>
</feature>
<dbReference type="PANTHER" id="PTHR43065:SF48">
    <property type="entry name" value="HISTIDINE KINASE"/>
    <property type="match status" value="1"/>
</dbReference>
<accession>A0A4R5DMJ4</accession>
<dbReference type="PANTHER" id="PTHR43065">
    <property type="entry name" value="SENSOR HISTIDINE KINASE"/>
    <property type="match status" value="1"/>
</dbReference>
<dbReference type="InterPro" id="IPR014710">
    <property type="entry name" value="RmlC-like_jellyroll"/>
</dbReference>
<evidence type="ECO:0000313" key="6">
    <source>
        <dbReference type="EMBL" id="TDE15369.1"/>
    </source>
</evidence>
<keyword evidence="7" id="KW-1185">Reference proteome</keyword>
<dbReference type="Pfam" id="PF00027">
    <property type="entry name" value="cNMP_binding"/>
    <property type="match status" value="1"/>
</dbReference>
<dbReference type="SUPFAM" id="SSF51206">
    <property type="entry name" value="cAMP-binding domain-like"/>
    <property type="match status" value="1"/>
</dbReference>
<evidence type="ECO:0000256" key="1">
    <source>
        <dbReference type="ARBA" id="ARBA00000085"/>
    </source>
</evidence>
<dbReference type="InterPro" id="IPR036097">
    <property type="entry name" value="HisK_dim/P_sf"/>
</dbReference>
<dbReference type="InterPro" id="IPR036890">
    <property type="entry name" value="HATPase_C_sf"/>
</dbReference>
<dbReference type="EMBL" id="SMFL01000004">
    <property type="protein sequence ID" value="TDE15369.1"/>
    <property type="molecule type" value="Genomic_DNA"/>
</dbReference>
<protein>
    <recommendedName>
        <fullName evidence="2">histidine kinase</fullName>
        <ecNumber evidence="2">2.7.13.3</ecNumber>
    </recommendedName>
</protein>
<dbReference type="PROSITE" id="PS50042">
    <property type="entry name" value="CNMP_BINDING_3"/>
    <property type="match status" value="1"/>
</dbReference>
<evidence type="ECO:0000259" key="5">
    <source>
        <dbReference type="PROSITE" id="PS50109"/>
    </source>
</evidence>
<evidence type="ECO:0000259" key="4">
    <source>
        <dbReference type="PROSITE" id="PS50042"/>
    </source>
</evidence>
<dbReference type="GO" id="GO:0000155">
    <property type="term" value="F:phosphorelay sensor kinase activity"/>
    <property type="evidence" value="ECO:0007669"/>
    <property type="project" value="InterPro"/>
</dbReference>
<dbReference type="SUPFAM" id="SSF47384">
    <property type="entry name" value="Homodimeric domain of signal transducing histidine kinase"/>
    <property type="match status" value="1"/>
</dbReference>
<feature type="domain" description="Histidine kinase" evidence="5">
    <location>
        <begin position="262"/>
        <end position="466"/>
    </location>
</feature>
<sequence>MRDVTVQDMLAIPALKDVPEYQLQWLIDQSEHYVLQPGDFLGKPGEELRGTQFIISGRIELYRIQNNSKLSIAELPTGTITGTLPFSRAKVVIANVQCLEESQIMTFPKEKLREMITLHYELTQALVIVMTSRVKEFTELEQQNEKMMALGKLSAGLAHELNNPAAAIVRGSASLKNHLKLEPESFKQLISIQMSSQEIDFVNSKMFAALENKNRPTLTMMQRSELEDDVTFWLEDLHVHECIDMAENFVEFGFTVDELEEIKSHTPESDLGPILTWINNNFTTERMVADIQEASKRIADLIGSVKTFTHMDRGSDKEFVDIHSGIRNTLVMLNYKIKKAGVTLIEEFDETLPHINAMVGELNQVWTNLIDNATDALESQPDAKLTIHTYREKEFVKVAIIDNGPGVPPEIKSRIFDPFFTTKSIGKGTGLGLDVVSRIVKQHHGSITLASEPGRTEFLVCFPING</sequence>
<dbReference type="Pfam" id="PF02518">
    <property type="entry name" value="HATPase_c"/>
    <property type="match status" value="1"/>
</dbReference>
<dbReference type="EC" id="2.7.13.3" evidence="2"/>
<dbReference type="InterPro" id="IPR003594">
    <property type="entry name" value="HATPase_dom"/>
</dbReference>
<dbReference type="Gene3D" id="2.60.120.10">
    <property type="entry name" value="Jelly Rolls"/>
    <property type="match status" value="1"/>
</dbReference>